<dbReference type="InterPro" id="IPR012506">
    <property type="entry name" value="TMEM86B-like"/>
</dbReference>
<dbReference type="EMBL" id="SEYY01013058">
    <property type="protein sequence ID" value="KAB7500690.1"/>
    <property type="molecule type" value="Genomic_DNA"/>
</dbReference>
<dbReference type="EC" id="3.3.2.2" evidence="6"/>
<reference evidence="10 11" key="1">
    <citation type="journal article" date="2019" name="PLoS Biol.">
        <title>Sex chromosomes control vertical transmission of feminizing Wolbachia symbionts in an isopod.</title>
        <authorList>
            <person name="Becking T."/>
            <person name="Chebbi M.A."/>
            <person name="Giraud I."/>
            <person name="Moumen B."/>
            <person name="Laverre T."/>
            <person name="Caubet Y."/>
            <person name="Peccoud J."/>
            <person name="Gilbert C."/>
            <person name="Cordaux R."/>
        </authorList>
    </citation>
    <scope>NUCLEOTIDE SEQUENCE [LARGE SCALE GENOMIC DNA]</scope>
    <source>
        <strain evidence="10">ANa2</strain>
        <tissue evidence="10">Whole body excluding digestive tract and cuticle</tissue>
    </source>
</reference>
<dbReference type="GO" id="GO:0047408">
    <property type="term" value="F:alkenylglycerophosphocholine hydrolase activity"/>
    <property type="evidence" value="ECO:0007669"/>
    <property type="project" value="UniProtKB-EC"/>
</dbReference>
<keyword evidence="4 9" id="KW-1133">Transmembrane helix</keyword>
<evidence type="ECO:0000256" key="7">
    <source>
        <dbReference type="ARBA" id="ARBA00049458"/>
    </source>
</evidence>
<comment type="subcellular location">
    <subcellularLocation>
        <location evidence="1">Membrane</location>
        <topology evidence="1">Multi-pass membrane protein</topology>
    </subcellularLocation>
</comment>
<evidence type="ECO:0000256" key="2">
    <source>
        <dbReference type="ARBA" id="ARBA00007375"/>
    </source>
</evidence>
<evidence type="ECO:0000313" key="10">
    <source>
        <dbReference type="EMBL" id="KAB7500690.1"/>
    </source>
</evidence>
<dbReference type="AlphaFoldDB" id="A0A5N5T6R4"/>
<comment type="caution">
    <text evidence="10">The sequence shown here is derived from an EMBL/GenBank/DDBJ whole genome shotgun (WGS) entry which is preliminary data.</text>
</comment>
<evidence type="ECO:0000256" key="6">
    <source>
        <dbReference type="ARBA" id="ARBA00035673"/>
    </source>
</evidence>
<dbReference type="GO" id="GO:0016020">
    <property type="term" value="C:membrane"/>
    <property type="evidence" value="ECO:0007669"/>
    <property type="project" value="UniProtKB-SubCell"/>
</dbReference>
<dbReference type="PANTHER" id="PTHR31885:SF6">
    <property type="entry name" value="GH04784P"/>
    <property type="match status" value="1"/>
</dbReference>
<name>A0A5N5T6R4_9CRUS</name>
<evidence type="ECO:0000256" key="1">
    <source>
        <dbReference type="ARBA" id="ARBA00004141"/>
    </source>
</evidence>
<evidence type="ECO:0000256" key="5">
    <source>
        <dbReference type="ARBA" id="ARBA00023136"/>
    </source>
</evidence>
<feature type="transmembrane region" description="Helical" evidence="9">
    <location>
        <begin position="76"/>
        <end position="97"/>
    </location>
</feature>
<gene>
    <name evidence="10" type="primary">TMEM86A</name>
    <name evidence="10" type="ORF">Anas_08811</name>
</gene>
<keyword evidence="3 9" id="KW-0812">Transmembrane</keyword>
<evidence type="ECO:0000313" key="11">
    <source>
        <dbReference type="Proteomes" id="UP000326759"/>
    </source>
</evidence>
<dbReference type="PANTHER" id="PTHR31885">
    <property type="entry name" value="GH04784P"/>
    <property type="match status" value="1"/>
</dbReference>
<feature type="transmembrane region" description="Helical" evidence="9">
    <location>
        <begin position="109"/>
        <end position="125"/>
    </location>
</feature>
<evidence type="ECO:0000256" key="3">
    <source>
        <dbReference type="ARBA" id="ARBA00022692"/>
    </source>
</evidence>
<dbReference type="Pfam" id="PF07947">
    <property type="entry name" value="YhhN"/>
    <property type="match status" value="1"/>
</dbReference>
<comment type="catalytic activity">
    <reaction evidence="7">
        <text>a 1-O-(1Z-alkenyl)-sn-glycero-3-phosphoethanolamine + H2O = a 2,3-saturated aldehyde + sn-glycero-3-phosphoethanolamine</text>
        <dbReference type="Rhea" id="RHEA:16905"/>
        <dbReference type="ChEBI" id="CHEBI:15377"/>
        <dbReference type="ChEBI" id="CHEBI:73359"/>
        <dbReference type="ChEBI" id="CHEBI:77288"/>
        <dbReference type="ChEBI" id="CHEBI:143890"/>
        <dbReference type="EC" id="3.3.2.2"/>
    </reaction>
</comment>
<evidence type="ECO:0000256" key="8">
    <source>
        <dbReference type="ARBA" id="ARBA00049560"/>
    </source>
</evidence>
<evidence type="ECO:0000256" key="4">
    <source>
        <dbReference type="ARBA" id="ARBA00022989"/>
    </source>
</evidence>
<comment type="catalytic activity">
    <reaction evidence="8">
        <text>a 1-O-(1Z-alkenyl)-sn-glycero-3-phosphocholine + H2O = a 2,3-saturated aldehyde + sn-glycerol 3-phosphocholine</text>
        <dbReference type="Rhea" id="RHEA:22544"/>
        <dbReference type="ChEBI" id="CHEBI:15377"/>
        <dbReference type="ChEBI" id="CHEBI:16870"/>
        <dbReference type="ChEBI" id="CHEBI:73359"/>
        <dbReference type="ChEBI" id="CHEBI:77287"/>
        <dbReference type="EC" id="3.3.2.2"/>
    </reaction>
</comment>
<evidence type="ECO:0000256" key="9">
    <source>
        <dbReference type="SAM" id="Phobius"/>
    </source>
</evidence>
<keyword evidence="5 9" id="KW-0472">Membrane</keyword>
<dbReference type="Proteomes" id="UP000326759">
    <property type="component" value="Unassembled WGS sequence"/>
</dbReference>
<accession>A0A5N5T6R4</accession>
<protein>
    <recommendedName>
        <fullName evidence="6">lysoplasmalogenase</fullName>
        <ecNumber evidence="6">3.3.2.2</ecNumber>
    </recommendedName>
</protein>
<comment type="similarity">
    <text evidence="2">Belongs to the TMEM86 family.</text>
</comment>
<feature type="transmembrane region" description="Helical" evidence="9">
    <location>
        <begin position="49"/>
        <end position="70"/>
    </location>
</feature>
<feature type="transmembrane region" description="Helical" evidence="9">
    <location>
        <begin position="137"/>
        <end position="168"/>
    </location>
</feature>
<organism evidence="10 11">
    <name type="scientific">Armadillidium nasatum</name>
    <dbReference type="NCBI Taxonomy" id="96803"/>
    <lineage>
        <taxon>Eukaryota</taxon>
        <taxon>Metazoa</taxon>
        <taxon>Ecdysozoa</taxon>
        <taxon>Arthropoda</taxon>
        <taxon>Crustacea</taxon>
        <taxon>Multicrustacea</taxon>
        <taxon>Malacostraca</taxon>
        <taxon>Eumalacostraca</taxon>
        <taxon>Peracarida</taxon>
        <taxon>Isopoda</taxon>
        <taxon>Oniscidea</taxon>
        <taxon>Crinocheta</taxon>
        <taxon>Armadillidiidae</taxon>
        <taxon>Armadillidium</taxon>
    </lineage>
</organism>
<dbReference type="OrthoDB" id="2133758at2759"/>
<keyword evidence="11" id="KW-1185">Reference proteome</keyword>
<sequence>MIIKVTLKYLLKYSDSFFTLLKPCFRKLTENLDVYFIAKSLMDYKLKAIGPKLVPFFKTVAIYFLLFIPVGQPSLFAAFIKCLPVISLIAFVLLHGMSLGDEYAYSRRVLLGLIMSAFGDALLVWDETFLHGLGVFFVAQLFYISAFGFQPFNIYVCTVVFGIMSLYYNAIRKWSFKRWGSFVRDRPHDDGMASCGTSSTFRRIVDLDKTLFLHWWNSFCNI</sequence>
<proteinExistence type="inferred from homology"/>